<feature type="domain" description="ABC transporter" evidence="11">
    <location>
        <begin position="1157"/>
        <end position="1392"/>
    </location>
</feature>
<dbReference type="InterPro" id="IPR003439">
    <property type="entry name" value="ABC_transporter-like_ATP-bd"/>
</dbReference>
<keyword evidence="14" id="KW-1185">Reference proteome</keyword>
<evidence type="ECO:0000256" key="10">
    <source>
        <dbReference type="SAM" id="Phobius"/>
    </source>
</evidence>
<dbReference type="InterPro" id="IPR044726">
    <property type="entry name" value="ABCC_6TM_D2"/>
</dbReference>
<keyword evidence="8 10" id="KW-0472">Membrane</keyword>
<feature type="transmembrane region" description="Helical" evidence="10">
    <location>
        <begin position="1059"/>
        <end position="1076"/>
    </location>
</feature>
<feature type="transmembrane region" description="Helical" evidence="10">
    <location>
        <begin position="209"/>
        <end position="226"/>
    </location>
</feature>
<feature type="transmembrane region" description="Helical" evidence="10">
    <location>
        <begin position="950"/>
        <end position="983"/>
    </location>
</feature>
<dbReference type="Pfam" id="PF00005">
    <property type="entry name" value="ABC_tran"/>
    <property type="match status" value="2"/>
</dbReference>
<dbReference type="SUPFAM" id="SSF90123">
    <property type="entry name" value="ABC transporter transmembrane region"/>
    <property type="match status" value="2"/>
</dbReference>
<evidence type="ECO:0000313" key="13">
    <source>
        <dbReference type="EMBL" id="KAK6589533.1"/>
    </source>
</evidence>
<dbReference type="PROSITE" id="PS50929">
    <property type="entry name" value="ABC_TM1F"/>
    <property type="match status" value="2"/>
</dbReference>
<dbReference type="PROSITE" id="PS50893">
    <property type="entry name" value="ABC_TRANSPORTER_2"/>
    <property type="match status" value="2"/>
</dbReference>
<evidence type="ECO:0000256" key="8">
    <source>
        <dbReference type="ARBA" id="ARBA00023136"/>
    </source>
</evidence>
<dbReference type="PROSITE" id="PS00211">
    <property type="entry name" value="ABC_TRANSPORTER_1"/>
    <property type="match status" value="1"/>
</dbReference>
<keyword evidence="5" id="KW-0547">Nucleotide-binding</keyword>
<organism evidence="13 14">
    <name type="scientific">Cryptosporidium xiaoi</name>
    <dbReference type="NCBI Taxonomy" id="659607"/>
    <lineage>
        <taxon>Eukaryota</taxon>
        <taxon>Sar</taxon>
        <taxon>Alveolata</taxon>
        <taxon>Apicomplexa</taxon>
        <taxon>Conoidasida</taxon>
        <taxon>Coccidia</taxon>
        <taxon>Eucoccidiorida</taxon>
        <taxon>Eimeriorina</taxon>
        <taxon>Cryptosporidiidae</taxon>
        <taxon>Cryptosporidium</taxon>
    </lineage>
</organism>
<feature type="domain" description="ABC transmembrane type-1" evidence="12">
    <location>
        <begin position="834"/>
        <end position="1075"/>
    </location>
</feature>
<dbReference type="FunFam" id="3.40.50.300:FF:000163">
    <property type="entry name" value="Multidrug resistance-associated protein member 4"/>
    <property type="match status" value="1"/>
</dbReference>
<evidence type="ECO:0000256" key="6">
    <source>
        <dbReference type="ARBA" id="ARBA00022840"/>
    </source>
</evidence>
<keyword evidence="6" id="KW-0067">ATP-binding</keyword>
<feature type="transmembrane region" description="Helical" evidence="10">
    <location>
        <begin position="323"/>
        <end position="341"/>
    </location>
</feature>
<evidence type="ECO:0000256" key="5">
    <source>
        <dbReference type="ARBA" id="ARBA00022741"/>
    </source>
</evidence>
<proteinExistence type="predicted"/>
<dbReference type="EMBL" id="JAWDEY010000012">
    <property type="protein sequence ID" value="KAK6589533.1"/>
    <property type="molecule type" value="Genomic_DNA"/>
</dbReference>
<evidence type="ECO:0000313" key="14">
    <source>
        <dbReference type="Proteomes" id="UP001311799"/>
    </source>
</evidence>
<dbReference type="Gene3D" id="1.20.1560.10">
    <property type="entry name" value="ABC transporter type 1, transmembrane domain"/>
    <property type="match status" value="2"/>
</dbReference>
<evidence type="ECO:0000256" key="1">
    <source>
        <dbReference type="ARBA" id="ARBA00004141"/>
    </source>
</evidence>
<dbReference type="GO" id="GO:0140359">
    <property type="term" value="F:ABC-type transporter activity"/>
    <property type="evidence" value="ECO:0007669"/>
    <property type="project" value="InterPro"/>
</dbReference>
<dbReference type="SUPFAM" id="SSF52540">
    <property type="entry name" value="P-loop containing nucleoside triphosphate hydrolases"/>
    <property type="match status" value="2"/>
</dbReference>
<comment type="subcellular location">
    <subcellularLocation>
        <location evidence="1">Membrane</location>
        <topology evidence="1">Multi-pass membrane protein</topology>
    </subcellularLocation>
</comment>
<dbReference type="GO" id="GO:0016887">
    <property type="term" value="F:ATP hydrolysis activity"/>
    <property type="evidence" value="ECO:0007669"/>
    <property type="project" value="InterPro"/>
</dbReference>
<keyword evidence="7 10" id="KW-1133">Transmembrane helix</keyword>
<dbReference type="CDD" id="cd03250">
    <property type="entry name" value="ABCC_MRP_domain1"/>
    <property type="match status" value="1"/>
</dbReference>
<evidence type="ECO:0000259" key="11">
    <source>
        <dbReference type="PROSITE" id="PS50893"/>
    </source>
</evidence>
<feature type="domain" description="ABC transmembrane type-1" evidence="12">
    <location>
        <begin position="142"/>
        <end position="484"/>
    </location>
</feature>
<reference evidence="13 14" key="1">
    <citation type="submission" date="2023-10" db="EMBL/GenBank/DDBJ databases">
        <title>Comparative genomics analysis reveals potential genetic determinants of host preference in Cryptosporidium xiaoi.</title>
        <authorList>
            <person name="Xiao L."/>
            <person name="Li J."/>
        </authorList>
    </citation>
    <scope>NUCLEOTIDE SEQUENCE [LARGE SCALE GENOMIC DNA]</scope>
    <source>
        <strain evidence="13 14">52996</strain>
    </source>
</reference>
<evidence type="ECO:0000259" key="12">
    <source>
        <dbReference type="PROSITE" id="PS50929"/>
    </source>
</evidence>
<protein>
    <submittedName>
        <fullName evidence="13">ABC ATpase</fullName>
    </submittedName>
</protein>
<keyword evidence="4" id="KW-0677">Repeat</keyword>
<evidence type="ECO:0000256" key="9">
    <source>
        <dbReference type="SAM" id="MobiDB-lite"/>
    </source>
</evidence>
<dbReference type="PANTHER" id="PTHR24223">
    <property type="entry name" value="ATP-BINDING CASSETTE SUB-FAMILY C"/>
    <property type="match status" value="1"/>
</dbReference>
<accession>A0AAV9XY72</accession>
<feature type="transmembrane region" description="Helical" evidence="10">
    <location>
        <begin position="423"/>
        <end position="446"/>
    </location>
</feature>
<comment type="caution">
    <text evidence="13">The sequence shown here is derived from an EMBL/GenBank/DDBJ whole genome shotgun (WGS) entry which is preliminary data.</text>
</comment>
<dbReference type="InterPro" id="IPR003593">
    <property type="entry name" value="AAA+_ATPase"/>
</dbReference>
<dbReference type="SMART" id="SM00382">
    <property type="entry name" value="AAA"/>
    <property type="match status" value="2"/>
</dbReference>
<evidence type="ECO:0000256" key="4">
    <source>
        <dbReference type="ARBA" id="ARBA00022737"/>
    </source>
</evidence>
<feature type="transmembrane region" description="Helical" evidence="10">
    <location>
        <begin position="347"/>
        <end position="368"/>
    </location>
</feature>
<dbReference type="InterPro" id="IPR036640">
    <property type="entry name" value="ABC1_TM_sf"/>
</dbReference>
<dbReference type="GO" id="GO:0005524">
    <property type="term" value="F:ATP binding"/>
    <property type="evidence" value="ECO:0007669"/>
    <property type="project" value="UniProtKB-KW"/>
</dbReference>
<dbReference type="InterPro" id="IPR027417">
    <property type="entry name" value="P-loop_NTPase"/>
</dbReference>
<feature type="transmembrane region" description="Helical" evidence="10">
    <location>
        <begin position="868"/>
        <end position="891"/>
    </location>
</feature>
<dbReference type="InterPro" id="IPR011527">
    <property type="entry name" value="ABC1_TM_dom"/>
</dbReference>
<dbReference type="FunFam" id="3.40.50.300:FF:000973">
    <property type="entry name" value="Multidrug resistance-associated protein 4"/>
    <property type="match status" value="1"/>
</dbReference>
<dbReference type="CDD" id="cd03244">
    <property type="entry name" value="ABCC_MRP_domain2"/>
    <property type="match status" value="1"/>
</dbReference>
<gene>
    <name evidence="13" type="ORF">RS030_203142</name>
</gene>
<evidence type="ECO:0000256" key="7">
    <source>
        <dbReference type="ARBA" id="ARBA00022989"/>
    </source>
</evidence>
<feature type="transmembrane region" description="Helical" evidence="10">
    <location>
        <begin position="139"/>
        <end position="164"/>
    </location>
</feature>
<feature type="transmembrane region" description="Helical" evidence="10">
    <location>
        <begin position="1082"/>
        <end position="1100"/>
    </location>
</feature>
<name>A0AAV9XY72_9CRYT</name>
<keyword evidence="2" id="KW-0813">Transport</keyword>
<feature type="compositionally biased region" description="Polar residues" evidence="9">
    <location>
        <begin position="763"/>
        <end position="796"/>
    </location>
</feature>
<dbReference type="InterPro" id="IPR017871">
    <property type="entry name" value="ABC_transporter-like_CS"/>
</dbReference>
<evidence type="ECO:0000256" key="2">
    <source>
        <dbReference type="ARBA" id="ARBA00022448"/>
    </source>
</evidence>
<evidence type="ECO:0000256" key="3">
    <source>
        <dbReference type="ARBA" id="ARBA00022692"/>
    </source>
</evidence>
<dbReference type="Gene3D" id="3.40.50.300">
    <property type="entry name" value="P-loop containing nucleotide triphosphate hydrolases"/>
    <property type="match status" value="2"/>
</dbReference>
<feature type="domain" description="ABC transporter" evidence="11">
    <location>
        <begin position="529"/>
        <end position="750"/>
    </location>
</feature>
<feature type="transmembrane region" description="Helical" evidence="10">
    <location>
        <begin position="831"/>
        <end position="856"/>
    </location>
</feature>
<dbReference type="CDD" id="cd18580">
    <property type="entry name" value="ABC_6TM_ABCC_D2"/>
    <property type="match status" value="1"/>
</dbReference>
<dbReference type="Pfam" id="PF00664">
    <property type="entry name" value="ABC_membrane"/>
    <property type="match status" value="2"/>
</dbReference>
<dbReference type="InterPro" id="IPR050173">
    <property type="entry name" value="ABC_transporter_C-like"/>
</dbReference>
<feature type="region of interest" description="Disordered" evidence="9">
    <location>
        <begin position="760"/>
        <end position="796"/>
    </location>
</feature>
<dbReference type="GO" id="GO:0016020">
    <property type="term" value="C:membrane"/>
    <property type="evidence" value="ECO:0007669"/>
    <property type="project" value="UniProtKB-SubCell"/>
</dbReference>
<sequence>MPDENGSRVNQGYKPLANNVAEAESEFDMEKKHRKITPEVNAGILSKWTFSWFTTKLEDACDHVLELDEYYELPIKSNSPEFLVPFFDEAWKTELNRKKITTVLSNKGDSFDLYNNVKNIDNRNPSLVKALYHCFKKEFYSVLFLVTVSNLLITIQILLIRLLLTKIQSMNDYFADFNIENETNTEIPTWALLIGVVPQRFNKKVAKDGIFIVMIMTIVNILFPVFRQQETRLVTRVGRNVRSLMTGVVYRKVLKMDSNMFRDNSNNNYCGDNDNSIKRTRLSVASILSENAANNTNGLFGNVVNLLSNDVSRFSRLYNSHEFYSGIVSIIISLFALYFVLGVPGLAGMLIMGLHIVWSIISLNYRFYERKSFSEIRDKRILLTSEYLSFIKIIKSYSWEESFVKEINKYRINEISSLLFQGIYWSLSTLCHAVVLHSTLITILTLKYMGKKIDPANIFFALVFYDAVSEVVISFPKSYALFRDLILSCERIKEFLLLEDKEIVNKHDFYNNLYCSFSKNEINSHSGLVCYNNVELRWKDGHLLLNNLNFKLKSGELMGIIGPVGCGKSGLLASVVNEIIPTKGSIGIKGSTAYVPQLAWIFTGTIRENIIFGSEFNQKWYDQVISACSLTEDFELFPNGDQTVVGGKDNSLSGGQKQRISLARAVYKNSQIYVLDDCLSAVDSNVSSQIFKNCITGLLKNKCVILATHLLNIVPYMDYVLLLDGSKKSPTYSGDPKGLAKISEFRLIFEDVKLSKNIRDADTSGSNNDNDIVSNYSNNDKNNTEPYFKTNNQNSNKSTENIKHISLEEDDVEGIVTLGTYVKYMLSYNKYYLIGAISFGFISTLLSILINFYVGYWAEHFYELEWRFYFGLFASLSVIFPIVVVTTTGFFKFGGLNVSNTFHDKLLKHIENAPLRFFDNTPIGRILNRFTSDLVNVDELLPTDFNNATIAVITCGIILISTGFITPQFFVCLPILFYAFYCVVKKYPPILRQAERRSAALSAPITSHTIETIMGLTTIHTFNTEDVLTKKLDDFVLLLSNVRYHVDTACCWLNLRLEIIASITLVFSGTFGVLLSCCNKNYAGIFGTILSFAVTLPGWLRYTVFTLGEFEADMVGFERIRNYTDSGLFEVSVFNERNPDDNNGKLIHPNWPEKGRIEFKNVCLSLDQNLMNYILKNISFNINHGERVGIVGRTGAGKSSLFTMLLRLYNPSNGNILIDGVDTASIPVRELRNRISIVPQDPIIFTGSIRFNLDPNNQFTDDELYNVLKRVHIYDYVMALPDKLDHFFVSGGGTLSIGIKQLFCLARAVLKRSKILLLDEATSFIDIYTDSLIQETISKEFKDSTTITIAHRIKTVINYDKIMVLDSGKIIEFNSPEELLNNPNSTFKLLASSTI</sequence>
<keyword evidence="3 10" id="KW-0812">Transmembrane</keyword>
<dbReference type="Proteomes" id="UP001311799">
    <property type="component" value="Unassembled WGS sequence"/>
</dbReference>